<reference evidence="3" key="1">
    <citation type="journal article" date="2013" name="Nature">
        <title>Pan genome of the phytoplankton Emiliania underpins its global distribution.</title>
        <authorList>
            <person name="Read B.A."/>
            <person name="Kegel J."/>
            <person name="Klute M.J."/>
            <person name="Kuo A."/>
            <person name="Lefebvre S.C."/>
            <person name="Maumus F."/>
            <person name="Mayer C."/>
            <person name="Miller J."/>
            <person name="Monier A."/>
            <person name="Salamov A."/>
            <person name="Young J."/>
            <person name="Aguilar M."/>
            <person name="Claverie J.M."/>
            <person name="Frickenhaus S."/>
            <person name="Gonzalez K."/>
            <person name="Herman E.K."/>
            <person name="Lin Y.C."/>
            <person name="Napier J."/>
            <person name="Ogata H."/>
            <person name="Sarno A.F."/>
            <person name="Shmutz J."/>
            <person name="Schroeder D."/>
            <person name="de Vargas C."/>
            <person name="Verret F."/>
            <person name="von Dassow P."/>
            <person name="Valentin K."/>
            <person name="Van de Peer Y."/>
            <person name="Wheeler G."/>
            <person name="Dacks J.B."/>
            <person name="Delwiche C.F."/>
            <person name="Dyhrman S.T."/>
            <person name="Glockner G."/>
            <person name="John U."/>
            <person name="Richards T."/>
            <person name="Worden A.Z."/>
            <person name="Zhang X."/>
            <person name="Grigoriev I.V."/>
            <person name="Allen A.E."/>
            <person name="Bidle K."/>
            <person name="Borodovsky M."/>
            <person name="Bowler C."/>
            <person name="Brownlee C."/>
            <person name="Cock J.M."/>
            <person name="Elias M."/>
            <person name="Gladyshev V.N."/>
            <person name="Groth M."/>
            <person name="Guda C."/>
            <person name="Hadaegh A."/>
            <person name="Iglesias-Rodriguez M.D."/>
            <person name="Jenkins J."/>
            <person name="Jones B.M."/>
            <person name="Lawson T."/>
            <person name="Leese F."/>
            <person name="Lindquist E."/>
            <person name="Lobanov A."/>
            <person name="Lomsadze A."/>
            <person name="Malik S.B."/>
            <person name="Marsh M.E."/>
            <person name="Mackinder L."/>
            <person name="Mock T."/>
            <person name="Mueller-Roeber B."/>
            <person name="Pagarete A."/>
            <person name="Parker M."/>
            <person name="Probert I."/>
            <person name="Quesneville H."/>
            <person name="Raines C."/>
            <person name="Rensing S.A."/>
            <person name="Riano-Pachon D.M."/>
            <person name="Richier S."/>
            <person name="Rokitta S."/>
            <person name="Shiraiwa Y."/>
            <person name="Soanes D.M."/>
            <person name="van der Giezen M."/>
            <person name="Wahlund T.M."/>
            <person name="Williams B."/>
            <person name="Wilson W."/>
            <person name="Wolfe G."/>
            <person name="Wurch L.L."/>
        </authorList>
    </citation>
    <scope>NUCLEOTIDE SEQUENCE</scope>
</reference>
<accession>A0A0D3IU51</accession>
<name>A0A0D3IU51_EMIH1</name>
<feature type="compositionally biased region" description="Acidic residues" evidence="1">
    <location>
        <begin position="303"/>
        <end position="313"/>
    </location>
</feature>
<reference evidence="2" key="2">
    <citation type="submission" date="2024-10" db="UniProtKB">
        <authorList>
            <consortium name="EnsemblProtists"/>
        </authorList>
    </citation>
    <scope>IDENTIFICATION</scope>
</reference>
<proteinExistence type="predicted"/>
<sequence length="321" mass="34616">MCQTYASFAEAAAAVFRALYGVRHVYWDLFEAYVARGAWGRRPAAVGTLPCVFYMEGRRHTTYASPLLAALEVATLREADGTGEFVPEQIARGEHTVGRSSGRGQRRRGHHPQPAPERKKTASAGGAVKLRPGSLVFVDWARYRERHPCRPEPTAAEPGLPWEIVGAEYARLPGLGSRPGAEPSPVDAKIAPWRAGEQAPAGAGGGDIVVPRGCLVNFGSGFPGAWREHPGASRRLLAALEHVVEHQRRRKAEAPTLVQMWGYIMGDEPLPHAAASLRRNGGPPPSTTLSCRRMAAAPRAEEADGQAAEEECTPPEAQGHH</sequence>
<dbReference type="HOGENOM" id="CLU_867219_0_0_1"/>
<evidence type="ECO:0000256" key="1">
    <source>
        <dbReference type="SAM" id="MobiDB-lite"/>
    </source>
</evidence>
<dbReference type="KEGG" id="ehx:EMIHUDRAFT_197353"/>
<dbReference type="Proteomes" id="UP000013827">
    <property type="component" value="Unassembled WGS sequence"/>
</dbReference>
<dbReference type="GeneID" id="17261070"/>
<dbReference type="AlphaFoldDB" id="A0A0D3IU51"/>
<evidence type="ECO:0000313" key="3">
    <source>
        <dbReference type="Proteomes" id="UP000013827"/>
    </source>
</evidence>
<feature type="region of interest" description="Disordered" evidence="1">
    <location>
        <begin position="276"/>
        <end position="321"/>
    </location>
</feature>
<organism evidence="2 3">
    <name type="scientific">Emiliania huxleyi (strain CCMP1516)</name>
    <dbReference type="NCBI Taxonomy" id="280463"/>
    <lineage>
        <taxon>Eukaryota</taxon>
        <taxon>Haptista</taxon>
        <taxon>Haptophyta</taxon>
        <taxon>Prymnesiophyceae</taxon>
        <taxon>Isochrysidales</taxon>
        <taxon>Noelaerhabdaceae</taxon>
        <taxon>Emiliania</taxon>
    </lineage>
</organism>
<keyword evidence="3" id="KW-1185">Reference proteome</keyword>
<dbReference type="RefSeq" id="XP_005767215.1">
    <property type="nucleotide sequence ID" value="XM_005767158.1"/>
</dbReference>
<evidence type="ECO:0000313" key="2">
    <source>
        <dbReference type="EnsemblProtists" id="EOD14786"/>
    </source>
</evidence>
<protein>
    <submittedName>
        <fullName evidence="2">Uncharacterized protein</fullName>
    </submittedName>
</protein>
<dbReference type="PaxDb" id="2903-EOD14786"/>
<feature type="region of interest" description="Disordered" evidence="1">
    <location>
        <begin position="84"/>
        <end position="126"/>
    </location>
</feature>
<dbReference type="EnsemblProtists" id="EOD14786">
    <property type="protein sequence ID" value="EOD14786"/>
    <property type="gene ID" value="EMIHUDRAFT_197353"/>
</dbReference>